<comment type="caution">
    <text evidence="2">The sequence shown here is derived from an EMBL/GenBank/DDBJ whole genome shotgun (WGS) entry which is preliminary data.</text>
</comment>
<gene>
    <name evidence="2" type="ORF">WIX40_13670</name>
</gene>
<evidence type="ECO:0000256" key="1">
    <source>
        <dbReference type="SAM" id="Phobius"/>
    </source>
</evidence>
<evidence type="ECO:0000313" key="3">
    <source>
        <dbReference type="Proteomes" id="UP001362311"/>
    </source>
</evidence>
<accession>A0ABD5JZ97</accession>
<dbReference type="AlphaFoldDB" id="A0ABD5JZ97"/>
<dbReference type="Proteomes" id="UP001362311">
    <property type="component" value="Unassembled WGS sequence"/>
</dbReference>
<evidence type="ECO:0000313" key="2">
    <source>
        <dbReference type="EMBL" id="MEJ5901157.1"/>
    </source>
</evidence>
<keyword evidence="1" id="KW-0812">Transmembrane</keyword>
<organism evidence="2 3">
    <name type="scientific">Ochrobactrum teleogrylli</name>
    <dbReference type="NCBI Taxonomy" id="2479765"/>
    <lineage>
        <taxon>Bacteria</taxon>
        <taxon>Pseudomonadati</taxon>
        <taxon>Pseudomonadota</taxon>
        <taxon>Alphaproteobacteria</taxon>
        <taxon>Hyphomicrobiales</taxon>
        <taxon>Brucellaceae</taxon>
        <taxon>Brucella/Ochrobactrum group</taxon>
        <taxon>Ochrobactrum</taxon>
    </lineage>
</organism>
<protein>
    <submittedName>
        <fullName evidence="2">Flp family type IVb pilin</fullName>
    </submittedName>
</protein>
<dbReference type="EMBL" id="JBBHKQ010000001">
    <property type="protein sequence ID" value="MEJ5901157.1"/>
    <property type="molecule type" value="Genomic_DNA"/>
</dbReference>
<proteinExistence type="predicted"/>
<keyword evidence="1" id="KW-1133">Transmembrane helix</keyword>
<name>A0ABD5JZ97_9HYPH</name>
<sequence length="87" mass="9051">MSIIFPPSEQSDGHDGAAVFGELKERAMPTLMTRFLKNRAGSTAIEYALIGTLVSIAIVSGVALMAGSVGEKFDSAATSFQNATNGQ</sequence>
<feature type="transmembrane region" description="Helical" evidence="1">
    <location>
        <begin position="44"/>
        <end position="66"/>
    </location>
</feature>
<keyword evidence="1" id="KW-0472">Membrane</keyword>
<dbReference type="Pfam" id="PF04964">
    <property type="entry name" value="Flp_Fap"/>
    <property type="match status" value="1"/>
</dbReference>
<dbReference type="RefSeq" id="WP_339440240.1">
    <property type="nucleotide sequence ID" value="NZ_JBBHKQ010000001.1"/>
</dbReference>
<reference evidence="2 3" key="1">
    <citation type="submission" date="2024-03" db="EMBL/GenBank/DDBJ databases">
        <title>Reference genomes for the five species model microbial community.</title>
        <authorList>
            <person name="Padfield D."/>
        </authorList>
    </citation>
    <scope>NUCLEOTIDE SEQUENCE [LARGE SCALE GENOMIC DNA]</scope>
    <source>
        <strain evidence="2 3">AB1</strain>
    </source>
</reference>
<dbReference type="InterPro" id="IPR007047">
    <property type="entry name" value="Flp_Fap"/>
</dbReference>